<dbReference type="InterPro" id="IPR006059">
    <property type="entry name" value="SBP"/>
</dbReference>
<proteinExistence type="predicted"/>
<dbReference type="PANTHER" id="PTHR43649">
    <property type="entry name" value="ARABINOSE-BINDING PROTEIN-RELATED"/>
    <property type="match status" value="1"/>
</dbReference>
<evidence type="ECO:0000256" key="8">
    <source>
        <dbReference type="SAM" id="MobiDB-lite"/>
    </source>
</evidence>
<keyword evidence="6" id="KW-0564">Palmitate</keyword>
<dbReference type="AlphaFoldDB" id="A0A918B4D8"/>
<organism evidence="10 11">
    <name type="scientific">Streptomyces roseolilacinus</name>
    <dbReference type="NCBI Taxonomy" id="66904"/>
    <lineage>
        <taxon>Bacteria</taxon>
        <taxon>Bacillati</taxon>
        <taxon>Actinomycetota</taxon>
        <taxon>Actinomycetes</taxon>
        <taxon>Kitasatosporales</taxon>
        <taxon>Streptomycetaceae</taxon>
        <taxon>Streptomyces</taxon>
    </lineage>
</organism>
<feature type="region of interest" description="Disordered" evidence="8">
    <location>
        <begin position="1"/>
        <end position="23"/>
    </location>
</feature>
<dbReference type="Gene3D" id="2.160.20.10">
    <property type="entry name" value="Single-stranded right-handed beta-helix, Pectin lyase-like"/>
    <property type="match status" value="1"/>
</dbReference>
<feature type="compositionally biased region" description="Low complexity" evidence="8">
    <location>
        <begin position="13"/>
        <end position="23"/>
    </location>
</feature>
<dbReference type="CDD" id="cd13585">
    <property type="entry name" value="PBP2_TMBP_like"/>
    <property type="match status" value="1"/>
</dbReference>
<dbReference type="Pfam" id="PF01095">
    <property type="entry name" value="Pectinesterase"/>
    <property type="match status" value="1"/>
</dbReference>
<evidence type="ECO:0000256" key="5">
    <source>
        <dbReference type="ARBA" id="ARBA00023136"/>
    </source>
</evidence>
<evidence type="ECO:0000256" key="7">
    <source>
        <dbReference type="ARBA" id="ARBA00023288"/>
    </source>
</evidence>
<dbReference type="EMBL" id="BMSV01000011">
    <property type="protein sequence ID" value="GGQ24852.1"/>
    <property type="molecule type" value="Genomic_DNA"/>
</dbReference>
<sequence length="723" mass="76210">MTHFPSKRLPRSGAAPGRALAAASAGNGGRVTLRITPGTYREKARISADKPKISLQGTGQNRPDTVIVYDTPAAYGGSTGGATVPIASSDVSARDLAFADDFDEAAAGPNGERALAVRTTGDRTVFEDTAFQGDQDTLMTDGPEPDVVSRVRIRDSYLEGDADFLRGRAATVVEDSLVGALGRGPATDDGHVTAASTWKGDPYGFLTTRSRIVGDTPAGSFHPGRPRHPGGKPGTAPLVTPARPRTTGGPRTIRTTRSTEGHPTLPRTTRTRKREADMTISRSLRGRAASAVALTATLALTATACGDDGTGGSGTEGSGKGTITFWDNNGGVRTAVWQEIIKDFEAKNPDIKVKYVPIPSEDVQSKYDTAIAGGGLPDVGGVGAAYLANMVAQNALDPVGERIEASSLKGKLVPGMVESVKSAGGRGDEMYSVPTSASNGVVYYRTDLFKAAGLPAPTTWDAFYTAAAKLTDAKNNKFGYTIRGGSGSIAQALDAMYGQSGITEFWKGDKTTVNDPKNVAALGKYVGLYKKATPEADVNNDFKKMNAQFDSGSIAMMNHNLGSYTDHVKALGTDKFAGIPNPVGPGGVRVQVSNPVDGLGLFRTSENKAAAWKFIEFAVSHESNSKWNESAGAIPSHTDAAGDAWLDKAQATKLGAQALTDGSTKIVQLPYYLPDWNKISKSENEPNFQKVLLGAMTPKEFLDTLAKQLNEAQAEWNEQLKKG</sequence>
<dbReference type="InterPro" id="IPR050490">
    <property type="entry name" value="Bact_solute-bd_prot1"/>
</dbReference>
<dbReference type="InterPro" id="IPR012334">
    <property type="entry name" value="Pectin_lyas_fold"/>
</dbReference>
<dbReference type="GO" id="GO:0042545">
    <property type="term" value="P:cell wall modification"/>
    <property type="evidence" value="ECO:0007669"/>
    <property type="project" value="InterPro"/>
</dbReference>
<evidence type="ECO:0000259" key="9">
    <source>
        <dbReference type="Pfam" id="PF01095"/>
    </source>
</evidence>
<protein>
    <recommendedName>
        <fullName evidence="9">Pectinesterase catalytic domain-containing protein</fullName>
    </recommendedName>
</protein>
<dbReference type="Pfam" id="PF01547">
    <property type="entry name" value="SBP_bac_1"/>
    <property type="match status" value="1"/>
</dbReference>
<gene>
    <name evidence="10" type="ORF">GCM10010249_49490</name>
</gene>
<dbReference type="GO" id="GO:0030599">
    <property type="term" value="F:pectinesterase activity"/>
    <property type="evidence" value="ECO:0007669"/>
    <property type="project" value="InterPro"/>
</dbReference>
<keyword evidence="3" id="KW-0378">Hydrolase</keyword>
<dbReference type="InterPro" id="IPR000070">
    <property type="entry name" value="Pectinesterase_cat"/>
</dbReference>
<keyword evidence="4" id="KW-0063">Aspartyl esterase</keyword>
<feature type="domain" description="Pectinesterase catalytic" evidence="9">
    <location>
        <begin position="18"/>
        <end position="214"/>
    </location>
</feature>
<keyword evidence="7" id="KW-0449">Lipoprotein</keyword>
<evidence type="ECO:0000313" key="11">
    <source>
        <dbReference type="Proteomes" id="UP000654123"/>
    </source>
</evidence>
<keyword evidence="1" id="KW-1003">Cell membrane</keyword>
<reference evidence="10" key="2">
    <citation type="submission" date="2020-09" db="EMBL/GenBank/DDBJ databases">
        <authorList>
            <person name="Sun Q."/>
            <person name="Ohkuma M."/>
        </authorList>
    </citation>
    <scope>NUCLEOTIDE SEQUENCE</scope>
    <source>
        <strain evidence="10">JCM 4335</strain>
    </source>
</reference>
<evidence type="ECO:0000256" key="4">
    <source>
        <dbReference type="ARBA" id="ARBA00023085"/>
    </source>
</evidence>
<evidence type="ECO:0000256" key="1">
    <source>
        <dbReference type="ARBA" id="ARBA00022475"/>
    </source>
</evidence>
<dbReference type="PANTHER" id="PTHR43649:SF33">
    <property type="entry name" value="POLYGALACTURONAN_RHAMNOGALACTURONAN-BINDING PROTEIN YTCQ"/>
    <property type="match status" value="1"/>
</dbReference>
<keyword evidence="11" id="KW-1185">Reference proteome</keyword>
<keyword evidence="5" id="KW-0472">Membrane</keyword>
<feature type="compositionally biased region" description="Basic residues" evidence="8">
    <location>
        <begin position="1"/>
        <end position="10"/>
    </location>
</feature>
<accession>A0A918B4D8</accession>
<dbReference type="SUPFAM" id="SSF51126">
    <property type="entry name" value="Pectin lyase-like"/>
    <property type="match status" value="1"/>
</dbReference>
<reference evidence="10" key="1">
    <citation type="journal article" date="2014" name="Int. J. Syst. Evol. Microbiol.">
        <title>Complete genome sequence of Corynebacterium casei LMG S-19264T (=DSM 44701T), isolated from a smear-ripened cheese.</title>
        <authorList>
            <consortium name="US DOE Joint Genome Institute (JGI-PGF)"/>
            <person name="Walter F."/>
            <person name="Albersmeier A."/>
            <person name="Kalinowski J."/>
            <person name="Ruckert C."/>
        </authorList>
    </citation>
    <scope>NUCLEOTIDE SEQUENCE</scope>
    <source>
        <strain evidence="10">JCM 4335</strain>
    </source>
</reference>
<evidence type="ECO:0000313" key="10">
    <source>
        <dbReference type="EMBL" id="GGQ24852.1"/>
    </source>
</evidence>
<feature type="compositionally biased region" description="Low complexity" evidence="8">
    <location>
        <begin position="240"/>
        <end position="268"/>
    </location>
</feature>
<dbReference type="Proteomes" id="UP000654123">
    <property type="component" value="Unassembled WGS sequence"/>
</dbReference>
<feature type="region of interest" description="Disordered" evidence="8">
    <location>
        <begin position="216"/>
        <end position="280"/>
    </location>
</feature>
<dbReference type="SUPFAM" id="SSF53850">
    <property type="entry name" value="Periplasmic binding protein-like II"/>
    <property type="match status" value="1"/>
</dbReference>
<evidence type="ECO:0000256" key="3">
    <source>
        <dbReference type="ARBA" id="ARBA00022801"/>
    </source>
</evidence>
<comment type="caution">
    <text evidence="10">The sequence shown here is derived from an EMBL/GenBank/DDBJ whole genome shotgun (WGS) entry which is preliminary data.</text>
</comment>
<evidence type="ECO:0000256" key="2">
    <source>
        <dbReference type="ARBA" id="ARBA00022729"/>
    </source>
</evidence>
<dbReference type="Gene3D" id="3.40.190.10">
    <property type="entry name" value="Periplasmic binding protein-like II"/>
    <property type="match status" value="1"/>
</dbReference>
<keyword evidence="2" id="KW-0732">Signal</keyword>
<name>A0A918B4D8_9ACTN</name>
<evidence type="ECO:0000256" key="6">
    <source>
        <dbReference type="ARBA" id="ARBA00023139"/>
    </source>
</evidence>
<dbReference type="InterPro" id="IPR011050">
    <property type="entry name" value="Pectin_lyase_fold/virulence"/>
</dbReference>